<dbReference type="OrthoDB" id="7340239at2"/>
<evidence type="ECO:0000313" key="4">
    <source>
        <dbReference type="Proteomes" id="UP001138460"/>
    </source>
</evidence>
<protein>
    <submittedName>
        <fullName evidence="3">DUF1311 domain-containing protein</fullName>
    </submittedName>
</protein>
<evidence type="ECO:0000259" key="2">
    <source>
        <dbReference type="Pfam" id="PF07007"/>
    </source>
</evidence>
<evidence type="ECO:0000313" key="3">
    <source>
        <dbReference type="EMBL" id="RYC44312.1"/>
    </source>
</evidence>
<dbReference type="RefSeq" id="WP_129711192.1">
    <property type="nucleotide sequence ID" value="NZ_JBEHFA010000003.1"/>
</dbReference>
<feature type="chain" id="PRO_5040983275" evidence="1">
    <location>
        <begin position="23"/>
        <end position="132"/>
    </location>
</feature>
<dbReference type="AlphaFoldDB" id="A0A9X8JL47"/>
<keyword evidence="1" id="KW-0732">Signal</keyword>
<dbReference type="EMBL" id="NWTM01000001">
    <property type="protein sequence ID" value="RYC44312.1"/>
    <property type="molecule type" value="Genomic_DNA"/>
</dbReference>
<feature type="signal peptide" evidence="1">
    <location>
        <begin position="1"/>
        <end position="22"/>
    </location>
</feature>
<organism evidence="3 4">
    <name type="scientific">Pectobacterium zantedeschiae</name>
    <dbReference type="NCBI Taxonomy" id="2034769"/>
    <lineage>
        <taxon>Bacteria</taxon>
        <taxon>Pseudomonadati</taxon>
        <taxon>Pseudomonadota</taxon>
        <taxon>Gammaproteobacteria</taxon>
        <taxon>Enterobacterales</taxon>
        <taxon>Pectobacteriaceae</taxon>
        <taxon>Pectobacterium</taxon>
    </lineage>
</organism>
<gene>
    <name evidence="3" type="ORF">CLR69_04545</name>
</gene>
<accession>A0A9X8JL47</accession>
<dbReference type="Gene3D" id="1.20.1270.180">
    <property type="match status" value="1"/>
</dbReference>
<comment type="caution">
    <text evidence="3">The sequence shown here is derived from an EMBL/GenBank/DDBJ whole genome shotgun (WGS) entry which is preliminary data.</text>
</comment>
<reference evidence="3 4" key="1">
    <citation type="journal article" date="2018" name="Syst. Appl. Microbiol.">
        <title>Pectobacterium zantedeschiae sp. nov. a new species of a soft rot pathogen isolated from Calla lily (Zantedeschia spp.).</title>
        <authorList>
            <person name="Waleron M."/>
            <person name="Misztak A."/>
            <person name="Waleron M."/>
            <person name="Franczuk M."/>
            <person name="Jonca J."/>
            <person name="Wielgomas B."/>
            <person name="Mikicinski A."/>
            <person name="Popovic T."/>
            <person name="Waleron K."/>
        </authorList>
    </citation>
    <scope>NUCLEOTIDE SEQUENCE [LARGE SCALE GENOMIC DNA]</scope>
    <source>
        <strain evidence="3 4">9M</strain>
    </source>
</reference>
<dbReference type="Pfam" id="PF07007">
    <property type="entry name" value="LprI"/>
    <property type="match status" value="1"/>
</dbReference>
<keyword evidence="4" id="KW-1185">Reference proteome</keyword>
<feature type="domain" description="Lysozyme inhibitor LprI-like N-terminal" evidence="2">
    <location>
        <begin position="26"/>
        <end position="125"/>
    </location>
</feature>
<proteinExistence type="predicted"/>
<evidence type="ECO:0000256" key="1">
    <source>
        <dbReference type="SAM" id="SignalP"/>
    </source>
</evidence>
<name>A0A9X8JL47_9GAMM</name>
<dbReference type="Proteomes" id="UP001138460">
    <property type="component" value="Unassembled WGS sequence"/>
</dbReference>
<sequence>MKFVHGLVLVTFSFCASASALAEDICAKQPSDGALYQCTVQQKKFVEDELNKEYLTAKKRIVQMYGTQKKLADDYVATLVDTQRNWLKYRDGQCKLEAFAAEEGSNAHEVATNLCVVRIDKERTDILKQLPY</sequence>
<dbReference type="InterPro" id="IPR009739">
    <property type="entry name" value="LprI-like_N"/>
</dbReference>